<keyword evidence="5 10" id="KW-0328">Glycosyltransferase</keyword>
<dbReference type="RefSeq" id="WP_002691386.1">
    <property type="nucleotide sequence ID" value="NZ_JH600070.1"/>
</dbReference>
<dbReference type="PANTHER" id="PTHR32438:SF5">
    <property type="entry name" value="4-ALPHA-GLUCANOTRANSFERASE DPE1, CHLOROPLASTIC_AMYLOPLASTIC"/>
    <property type="match status" value="1"/>
</dbReference>
<keyword evidence="12" id="KW-1185">Reference proteome</keyword>
<evidence type="ECO:0000256" key="5">
    <source>
        <dbReference type="ARBA" id="ARBA00022676"/>
    </source>
</evidence>
<comment type="similarity">
    <text evidence="2 10">Belongs to the disproportionating enzyme family.</text>
</comment>
<dbReference type="Gene3D" id="3.20.20.80">
    <property type="entry name" value="Glycosidases"/>
    <property type="match status" value="1"/>
</dbReference>
<organism evidence="11 12">
    <name type="scientific">Beggiatoa alba B18LD</name>
    <dbReference type="NCBI Taxonomy" id="395493"/>
    <lineage>
        <taxon>Bacteria</taxon>
        <taxon>Pseudomonadati</taxon>
        <taxon>Pseudomonadota</taxon>
        <taxon>Gammaproteobacteria</taxon>
        <taxon>Thiotrichales</taxon>
        <taxon>Thiotrichaceae</taxon>
        <taxon>Beggiatoa</taxon>
    </lineage>
</organism>
<evidence type="ECO:0000256" key="10">
    <source>
        <dbReference type="RuleBase" id="RU361207"/>
    </source>
</evidence>
<dbReference type="PANTHER" id="PTHR32438">
    <property type="entry name" value="4-ALPHA-GLUCANOTRANSFERASE DPE1, CHLOROPLASTIC/AMYLOPLASTIC"/>
    <property type="match status" value="1"/>
</dbReference>
<dbReference type="GO" id="GO:0005975">
    <property type="term" value="P:carbohydrate metabolic process"/>
    <property type="evidence" value="ECO:0007669"/>
    <property type="project" value="InterPro"/>
</dbReference>
<reference evidence="11 12" key="1">
    <citation type="submission" date="2011-11" db="EMBL/GenBank/DDBJ databases">
        <title>Improved High-Quality Draft sequence of Beggiatoa alba B18lD.</title>
        <authorList>
            <consortium name="US DOE Joint Genome Institute"/>
            <person name="Lucas S."/>
            <person name="Han J."/>
            <person name="Lapidus A."/>
            <person name="Cheng J.-F."/>
            <person name="Goodwin L."/>
            <person name="Pitluck S."/>
            <person name="Peters L."/>
            <person name="Mikhailova N."/>
            <person name="Held B."/>
            <person name="Detter J.C."/>
            <person name="Han C."/>
            <person name="Tapia R."/>
            <person name="Land M."/>
            <person name="Hauser L."/>
            <person name="Kyrpides N."/>
            <person name="Ivanova N."/>
            <person name="Pagani I."/>
            <person name="Samuel K."/>
            <person name="Teske A."/>
            <person name="Mueller J."/>
            <person name="Woyke T."/>
        </authorList>
    </citation>
    <scope>NUCLEOTIDE SEQUENCE [LARGE SCALE GENOMIC DNA]</scope>
    <source>
        <strain evidence="11 12">B18LD</strain>
    </source>
</reference>
<evidence type="ECO:0000256" key="6">
    <source>
        <dbReference type="ARBA" id="ARBA00022679"/>
    </source>
</evidence>
<dbReference type="InterPro" id="IPR003385">
    <property type="entry name" value="Glyco_hydro_77"/>
</dbReference>
<dbReference type="STRING" id="395493.BegalDRAFT_3018"/>
<evidence type="ECO:0000256" key="1">
    <source>
        <dbReference type="ARBA" id="ARBA00000439"/>
    </source>
</evidence>
<evidence type="ECO:0000256" key="7">
    <source>
        <dbReference type="ARBA" id="ARBA00023277"/>
    </source>
</evidence>
<evidence type="ECO:0000256" key="4">
    <source>
        <dbReference type="ARBA" id="ARBA00020295"/>
    </source>
</evidence>
<dbReference type="OrthoDB" id="9763489at2"/>
<accession>I3CJQ2</accession>
<dbReference type="eggNOG" id="COG1640">
    <property type="taxonomic scope" value="Bacteria"/>
</dbReference>
<dbReference type="EMBL" id="JH600070">
    <property type="protein sequence ID" value="EIJ43845.1"/>
    <property type="molecule type" value="Genomic_DNA"/>
</dbReference>
<evidence type="ECO:0000256" key="2">
    <source>
        <dbReference type="ARBA" id="ARBA00005684"/>
    </source>
</evidence>
<name>I3CJQ2_9GAMM</name>
<evidence type="ECO:0000256" key="8">
    <source>
        <dbReference type="ARBA" id="ARBA00031423"/>
    </source>
</evidence>
<gene>
    <name evidence="11" type="ORF">BegalDRAFT_3018</name>
</gene>
<evidence type="ECO:0000313" key="12">
    <source>
        <dbReference type="Proteomes" id="UP000005744"/>
    </source>
</evidence>
<dbReference type="HOGENOM" id="CLU_014132_1_0_6"/>
<dbReference type="InterPro" id="IPR017853">
    <property type="entry name" value="GH"/>
</dbReference>
<dbReference type="AlphaFoldDB" id="I3CJQ2"/>
<dbReference type="EC" id="2.4.1.25" evidence="3 10"/>
<protein>
    <recommendedName>
        <fullName evidence="4 10">4-alpha-glucanotransferase</fullName>
        <ecNumber evidence="3 10">2.4.1.25</ecNumber>
    </recommendedName>
    <alternativeName>
        <fullName evidence="8 10">Amylomaltase</fullName>
    </alternativeName>
    <alternativeName>
        <fullName evidence="9 10">Disproportionating enzyme</fullName>
    </alternativeName>
</protein>
<sequence length="493" mass="57208">MRFSPLNTRRAGILLHPTSLPSHLGNGDIGEHAYRFIDFLAETGVSLWQMLPIGVTHDDLSPYQCQSVHAGNPLLIDLQALQQRWLDKLPAFSDFPHAKAYREHCLQLAHQGFQQRATPAEKQTFQEFCHINQTWLKDFALFRTLRHVHHARAWWDWLPALRNRDPLALAKASHDYATQIDYHCFEQFIFFQQWQALKIYANQKGVYLIGDIPIFVAEDSADVWAQRQNFLLDETGRPTVVAGVPPDYFSETGQRWGNPLYNWAFMEKEGFSWWLTRLKTLHHFFDIARIDHFRGFVACWAIPATEETAVKGEWRDVCGKTFFKTVLPVCPLPLIAEDLGVITPDVIELRETFHFPGMKILQFAFDSDAHNPYLPHYHEANCVVYTGTHDNDTSVGWFQQLPPTQQSFLSQYLHKSAEMPWDLITMAFASVANTAIIPLQDILGLDSSHRMNTPSVTKGNWQWQFEWEWLNTEIREKLAHWVKFYAREGKIKD</sequence>
<evidence type="ECO:0000256" key="9">
    <source>
        <dbReference type="ARBA" id="ARBA00031501"/>
    </source>
</evidence>
<proteinExistence type="inferred from homology"/>
<dbReference type="NCBIfam" id="TIGR00217">
    <property type="entry name" value="malQ"/>
    <property type="match status" value="1"/>
</dbReference>
<dbReference type="GO" id="GO:0004134">
    <property type="term" value="F:4-alpha-glucanotransferase activity"/>
    <property type="evidence" value="ECO:0007669"/>
    <property type="project" value="UniProtKB-EC"/>
</dbReference>
<dbReference type="Proteomes" id="UP000005744">
    <property type="component" value="Unassembled WGS sequence"/>
</dbReference>
<evidence type="ECO:0000256" key="3">
    <source>
        <dbReference type="ARBA" id="ARBA00012560"/>
    </source>
</evidence>
<dbReference type="NCBIfam" id="NF011080">
    <property type="entry name" value="PRK14508.1-3"/>
    <property type="match status" value="1"/>
</dbReference>
<keyword evidence="6 10" id="KW-0808">Transferase</keyword>
<dbReference type="Pfam" id="PF02446">
    <property type="entry name" value="Glyco_hydro_77"/>
    <property type="match status" value="1"/>
</dbReference>
<evidence type="ECO:0000313" key="11">
    <source>
        <dbReference type="EMBL" id="EIJ43845.1"/>
    </source>
</evidence>
<comment type="catalytic activity">
    <reaction evidence="1 10">
        <text>Transfers a segment of a (1-&gt;4)-alpha-D-glucan to a new position in an acceptor, which may be glucose or a (1-&gt;4)-alpha-D-glucan.</text>
        <dbReference type="EC" id="2.4.1.25"/>
    </reaction>
</comment>
<keyword evidence="7 10" id="KW-0119">Carbohydrate metabolism</keyword>
<dbReference type="SUPFAM" id="SSF51445">
    <property type="entry name" value="(Trans)glycosidases"/>
    <property type="match status" value="1"/>
</dbReference>